<protein>
    <recommendedName>
        <fullName evidence="3">Ribosomal protein L7/L12 C-terminal domain-containing protein</fullName>
    </recommendedName>
</protein>
<dbReference type="RefSeq" id="WP_176008502.1">
    <property type="nucleotide sequence ID" value="NZ_CP041372.2"/>
</dbReference>
<dbReference type="SUPFAM" id="SSF54736">
    <property type="entry name" value="ClpS-like"/>
    <property type="match status" value="1"/>
</dbReference>
<dbReference type="Gene3D" id="3.30.1390.10">
    <property type="match status" value="1"/>
</dbReference>
<dbReference type="InterPro" id="IPR014719">
    <property type="entry name" value="Ribosomal_bL12_C/ClpS-like"/>
</dbReference>
<gene>
    <name evidence="1" type="ORF">FLK61_27305</name>
</gene>
<evidence type="ECO:0000313" key="2">
    <source>
        <dbReference type="Proteomes" id="UP000318138"/>
    </source>
</evidence>
<proteinExistence type="predicted"/>
<dbReference type="EMBL" id="CP041372">
    <property type="protein sequence ID" value="QKS70464.1"/>
    <property type="molecule type" value="Genomic_DNA"/>
</dbReference>
<name>A0A859FD15_9BACI</name>
<organism evidence="1 2">
    <name type="scientific">Paenalkalicoccus suaedae</name>
    <dbReference type="NCBI Taxonomy" id="2592382"/>
    <lineage>
        <taxon>Bacteria</taxon>
        <taxon>Bacillati</taxon>
        <taxon>Bacillota</taxon>
        <taxon>Bacilli</taxon>
        <taxon>Bacillales</taxon>
        <taxon>Bacillaceae</taxon>
        <taxon>Paenalkalicoccus</taxon>
    </lineage>
</organism>
<dbReference type="AlphaFoldDB" id="A0A859FD15"/>
<dbReference type="KEGG" id="psua:FLK61_27305"/>
<dbReference type="Proteomes" id="UP000318138">
    <property type="component" value="Chromosome"/>
</dbReference>
<reference evidence="2" key="1">
    <citation type="submission" date="2019-07" db="EMBL/GenBank/DDBJ databases">
        <title>Bacillus alkalisoli sp. nov. isolated from saline soil.</title>
        <authorList>
            <person name="Sun J.-Q."/>
            <person name="Xu L."/>
        </authorList>
    </citation>
    <scope>NUCLEOTIDE SEQUENCE [LARGE SCALE GENOMIC DNA]</scope>
    <source>
        <strain evidence="2">M4U3P1</strain>
    </source>
</reference>
<sequence>MATILSTAALLAIFYIALKVSSLHEDVRNLHYKLDRLMREQHVEEVDHDLNVKLKELKENQSSVKAVKALREETGLSLIEAKQYVDKL</sequence>
<evidence type="ECO:0000313" key="1">
    <source>
        <dbReference type="EMBL" id="QKS70464.1"/>
    </source>
</evidence>
<keyword evidence="2" id="KW-1185">Reference proteome</keyword>
<accession>A0A859FD15</accession>
<evidence type="ECO:0008006" key="3">
    <source>
        <dbReference type="Google" id="ProtNLM"/>
    </source>
</evidence>